<keyword evidence="1" id="KW-0812">Transmembrane</keyword>
<keyword evidence="1" id="KW-1133">Transmembrane helix</keyword>
<organism evidence="2 3">
    <name type="scientific">Citrullus colocynthis</name>
    <name type="common">colocynth</name>
    <dbReference type="NCBI Taxonomy" id="252529"/>
    <lineage>
        <taxon>Eukaryota</taxon>
        <taxon>Viridiplantae</taxon>
        <taxon>Streptophyta</taxon>
        <taxon>Embryophyta</taxon>
        <taxon>Tracheophyta</taxon>
        <taxon>Spermatophyta</taxon>
        <taxon>Magnoliopsida</taxon>
        <taxon>eudicotyledons</taxon>
        <taxon>Gunneridae</taxon>
        <taxon>Pentapetalae</taxon>
        <taxon>rosids</taxon>
        <taxon>fabids</taxon>
        <taxon>Cucurbitales</taxon>
        <taxon>Cucurbitaceae</taxon>
        <taxon>Benincaseae</taxon>
        <taxon>Citrullus</taxon>
    </lineage>
</organism>
<feature type="transmembrane region" description="Helical" evidence="1">
    <location>
        <begin position="43"/>
        <end position="61"/>
    </location>
</feature>
<name>A0ABP0Y6Q0_9ROSI</name>
<dbReference type="Proteomes" id="UP001642487">
    <property type="component" value="Chromosome 2"/>
</dbReference>
<keyword evidence="1" id="KW-0472">Membrane</keyword>
<reference evidence="2 3" key="1">
    <citation type="submission" date="2024-03" db="EMBL/GenBank/DDBJ databases">
        <authorList>
            <person name="Gkanogiannis A."/>
            <person name="Becerra Lopez-Lavalle L."/>
        </authorList>
    </citation>
    <scope>NUCLEOTIDE SEQUENCE [LARGE SCALE GENOMIC DNA]</scope>
</reference>
<gene>
    <name evidence="2" type="ORF">CITCOLO1_LOCUS7925</name>
</gene>
<evidence type="ECO:0000256" key="1">
    <source>
        <dbReference type="SAM" id="Phobius"/>
    </source>
</evidence>
<evidence type="ECO:0000313" key="2">
    <source>
        <dbReference type="EMBL" id="CAK9316079.1"/>
    </source>
</evidence>
<keyword evidence="3" id="KW-1185">Reference proteome</keyword>
<accession>A0ABP0Y6Q0</accession>
<evidence type="ECO:0000313" key="3">
    <source>
        <dbReference type="Proteomes" id="UP001642487"/>
    </source>
</evidence>
<sequence>MCHNGVLLRYCADINKVIEKKLIRECHSQQHPKQITSRTWSPAIYFTILLINLVHHFFLIIPNFYPSIFPAQIIWFHCSWIPFLFPPLPEQQSGFRD</sequence>
<dbReference type="EMBL" id="OZ021736">
    <property type="protein sequence ID" value="CAK9316079.1"/>
    <property type="molecule type" value="Genomic_DNA"/>
</dbReference>
<protein>
    <submittedName>
        <fullName evidence="2">Uncharacterized protein</fullName>
    </submittedName>
</protein>
<proteinExistence type="predicted"/>